<feature type="transmembrane region" description="Helical" evidence="5">
    <location>
        <begin position="439"/>
        <end position="461"/>
    </location>
</feature>
<protein>
    <submittedName>
        <fullName evidence="7">Drug resistance transporter, EmrB/QacA subfamily</fullName>
    </submittedName>
</protein>
<feature type="transmembrane region" description="Helical" evidence="5">
    <location>
        <begin position="270"/>
        <end position="291"/>
    </location>
</feature>
<dbReference type="PANTHER" id="PTHR23501">
    <property type="entry name" value="MAJOR FACILITATOR SUPERFAMILY"/>
    <property type="match status" value="1"/>
</dbReference>
<dbReference type="GO" id="GO:0005886">
    <property type="term" value="C:plasma membrane"/>
    <property type="evidence" value="ECO:0007669"/>
    <property type="project" value="TreeGrafter"/>
</dbReference>
<keyword evidence="3 5" id="KW-1133">Transmembrane helix</keyword>
<evidence type="ECO:0000256" key="2">
    <source>
        <dbReference type="ARBA" id="ARBA00022692"/>
    </source>
</evidence>
<feature type="transmembrane region" description="Helical" evidence="5">
    <location>
        <begin position="336"/>
        <end position="354"/>
    </location>
</feature>
<dbReference type="Gene3D" id="1.20.1720.10">
    <property type="entry name" value="Multidrug resistance protein D"/>
    <property type="match status" value="1"/>
</dbReference>
<gene>
    <name evidence="7" type="ORF">SAMN05444168_5023</name>
</gene>
<evidence type="ECO:0000256" key="3">
    <source>
        <dbReference type="ARBA" id="ARBA00022989"/>
    </source>
</evidence>
<dbReference type="OrthoDB" id="9807274at2"/>
<dbReference type="PROSITE" id="PS50850">
    <property type="entry name" value="MFS"/>
    <property type="match status" value="1"/>
</dbReference>
<evidence type="ECO:0000313" key="7">
    <source>
        <dbReference type="EMBL" id="SIO47692.1"/>
    </source>
</evidence>
<feature type="transmembrane region" description="Helical" evidence="5">
    <location>
        <begin position="111"/>
        <end position="129"/>
    </location>
</feature>
<dbReference type="Proteomes" id="UP000184693">
    <property type="component" value="Unassembled WGS sequence"/>
</dbReference>
<feature type="transmembrane region" description="Helical" evidence="5">
    <location>
        <begin position="171"/>
        <end position="192"/>
    </location>
</feature>
<accession>A0A1N6JTP0</accession>
<feature type="transmembrane region" description="Helical" evidence="5">
    <location>
        <begin position="204"/>
        <end position="225"/>
    </location>
</feature>
<dbReference type="SUPFAM" id="SSF103473">
    <property type="entry name" value="MFS general substrate transporter"/>
    <property type="match status" value="1"/>
</dbReference>
<dbReference type="RefSeq" id="WP_074267057.1">
    <property type="nucleotide sequence ID" value="NZ_FSRM01000002.1"/>
</dbReference>
<feature type="transmembrane region" description="Helical" evidence="5">
    <location>
        <begin position="55"/>
        <end position="75"/>
    </location>
</feature>
<comment type="subcellular location">
    <subcellularLocation>
        <location evidence="1">Membrane</location>
        <topology evidence="1">Multi-pass membrane protein</topology>
    </subcellularLocation>
</comment>
<reference evidence="7 8" key="1">
    <citation type="submission" date="2016-11" db="EMBL/GenBank/DDBJ databases">
        <authorList>
            <person name="Jaros S."/>
            <person name="Januszkiewicz K."/>
            <person name="Wedrychowicz H."/>
        </authorList>
    </citation>
    <scope>NUCLEOTIDE SEQUENCE [LARGE SCALE GENOMIC DNA]</scope>
    <source>
        <strain evidence="7 8">GAS86</strain>
    </source>
</reference>
<keyword evidence="4 5" id="KW-0472">Membrane</keyword>
<dbReference type="Gene3D" id="1.20.1250.20">
    <property type="entry name" value="MFS general substrate transporter like domains"/>
    <property type="match status" value="1"/>
</dbReference>
<proteinExistence type="predicted"/>
<name>A0A1N6JTP0_9BURK</name>
<sequence length="478" mass="50783">MSTSSSGSVRHGSTTLVTSLVAAAFFMENLDGSIIATALPQMAQSFHIRPVELSIGITSYLLTLAVFIPISGWIADRVGVRNVFTAALAIFTGASILCGLTGNLVEFTGARILQGIGGAMMVPVGRLAVLRVTPKEQLVRAISVITWPGLVAPVLGPPLGGFITTYFTWRWIFYLNLPLGLIGMALAWRFLSAERDTASRPFDLLGFVLTGVAGTSVMYAMEAIGRADTSWHSSLVFLVVGFVACAVAWFHLRRTAHPMIDVSAFRIKTFVVAISGGSLFRISIGAVPFLLPLMFQVGFGMNPFQSGLLTLAVFAGNLSTKLVTTQILQRFGFRTVLVYNGAFAAVTLASMSLLRPTTGYGWILGALFVSGVARSLQFTAINTLGFADVPKPQMSGASTLSSTMSQMTMGMGVAAGAIALRIASWWHGHDAQTLVPADFSIAFLMVAALSVIAIFDVFTLAPDAGEHVSGHRRSVGKS</sequence>
<feature type="domain" description="Major facilitator superfamily (MFS) profile" evidence="6">
    <location>
        <begin position="17"/>
        <end position="465"/>
    </location>
</feature>
<dbReference type="GO" id="GO:0022857">
    <property type="term" value="F:transmembrane transporter activity"/>
    <property type="evidence" value="ECO:0007669"/>
    <property type="project" value="InterPro"/>
</dbReference>
<evidence type="ECO:0000259" key="6">
    <source>
        <dbReference type="PROSITE" id="PS50850"/>
    </source>
</evidence>
<dbReference type="InterPro" id="IPR020846">
    <property type="entry name" value="MFS_dom"/>
</dbReference>
<dbReference type="Pfam" id="PF07690">
    <property type="entry name" value="MFS_1"/>
    <property type="match status" value="1"/>
</dbReference>
<dbReference type="EMBL" id="FSRM01000002">
    <property type="protein sequence ID" value="SIO47692.1"/>
    <property type="molecule type" value="Genomic_DNA"/>
</dbReference>
<dbReference type="AlphaFoldDB" id="A0A1N6JTP0"/>
<dbReference type="InterPro" id="IPR011701">
    <property type="entry name" value="MFS"/>
</dbReference>
<organism evidence="7 8">
    <name type="scientific">Paraburkholderia phenazinium</name>
    <dbReference type="NCBI Taxonomy" id="60549"/>
    <lineage>
        <taxon>Bacteria</taxon>
        <taxon>Pseudomonadati</taxon>
        <taxon>Pseudomonadota</taxon>
        <taxon>Betaproteobacteria</taxon>
        <taxon>Burkholderiales</taxon>
        <taxon>Burkholderiaceae</taxon>
        <taxon>Paraburkholderia</taxon>
    </lineage>
</organism>
<feature type="transmembrane region" description="Helical" evidence="5">
    <location>
        <begin position="360"/>
        <end position="387"/>
    </location>
</feature>
<evidence type="ECO:0000256" key="1">
    <source>
        <dbReference type="ARBA" id="ARBA00004141"/>
    </source>
</evidence>
<evidence type="ECO:0000256" key="4">
    <source>
        <dbReference type="ARBA" id="ARBA00023136"/>
    </source>
</evidence>
<evidence type="ECO:0000256" key="5">
    <source>
        <dbReference type="SAM" id="Phobius"/>
    </source>
</evidence>
<dbReference type="InterPro" id="IPR036259">
    <property type="entry name" value="MFS_trans_sf"/>
</dbReference>
<keyword evidence="2 5" id="KW-0812">Transmembrane</keyword>
<feature type="transmembrane region" description="Helical" evidence="5">
    <location>
        <begin position="231"/>
        <end position="250"/>
    </location>
</feature>
<dbReference type="PANTHER" id="PTHR23501:SF1">
    <property type="entry name" value="TRANSPORT PROTEIN HSRA-RELATED"/>
    <property type="match status" value="1"/>
</dbReference>
<evidence type="ECO:0000313" key="8">
    <source>
        <dbReference type="Proteomes" id="UP000184693"/>
    </source>
</evidence>
<feature type="transmembrane region" description="Helical" evidence="5">
    <location>
        <begin position="82"/>
        <end position="105"/>
    </location>
</feature>
<feature type="transmembrane region" description="Helical" evidence="5">
    <location>
        <begin position="408"/>
        <end position="427"/>
    </location>
</feature>
<feature type="transmembrane region" description="Helical" evidence="5">
    <location>
        <begin position="141"/>
        <end position="159"/>
    </location>
</feature>